<dbReference type="Proteomes" id="UP000052167">
    <property type="component" value="Unassembled WGS sequence"/>
</dbReference>
<evidence type="ECO:0000313" key="1">
    <source>
        <dbReference type="EMBL" id="KEQ05395.1"/>
    </source>
</evidence>
<dbReference type="AlphaFoldDB" id="A0A922NXB0"/>
<evidence type="ECO:0000313" key="2">
    <source>
        <dbReference type="Proteomes" id="UP000052167"/>
    </source>
</evidence>
<gene>
    <name evidence="1" type="ORF">GV68_11120</name>
</gene>
<dbReference type="EMBL" id="JOKJ01000020">
    <property type="protein sequence ID" value="KEQ05395.1"/>
    <property type="molecule type" value="Genomic_DNA"/>
</dbReference>
<keyword evidence="2" id="KW-1185">Reference proteome</keyword>
<accession>A0A922NXB0</accession>
<organism evidence="1 2">
    <name type="scientific">Pseudorhizobium pelagicum</name>
    <dbReference type="NCBI Taxonomy" id="1509405"/>
    <lineage>
        <taxon>Bacteria</taxon>
        <taxon>Pseudomonadati</taxon>
        <taxon>Pseudomonadota</taxon>
        <taxon>Alphaproteobacteria</taxon>
        <taxon>Hyphomicrobiales</taxon>
        <taxon>Rhizobiaceae</taxon>
        <taxon>Rhizobium/Agrobacterium group</taxon>
        <taxon>Pseudorhizobium</taxon>
    </lineage>
</organism>
<reference evidence="1 2" key="1">
    <citation type="submission" date="2014-06" db="EMBL/GenBank/DDBJ databases">
        <title>Rhizobium pelagicum/R2-400B4.</title>
        <authorList>
            <person name="Kimes N.E."/>
            <person name="Lopez-Perez M."/>
        </authorList>
    </citation>
    <scope>NUCLEOTIDE SEQUENCE [LARGE SCALE GENOMIC DNA]</scope>
    <source>
        <strain evidence="1 2">R2-400B4</strain>
    </source>
</reference>
<name>A0A922NXB0_9HYPH</name>
<protein>
    <submittedName>
        <fullName evidence="1">Uncharacterized protein</fullName>
    </submittedName>
</protein>
<proteinExistence type="predicted"/>
<sequence>MLAFGETTVAQSLSPEDITKMVDKQINDLNPYQALLNDPDPQRSLSAMTIMLESGDESLRRMALEFGLLSPNATVKRAAFEGFLATAPILSMKFDGSAVKDSDFASSITREYSGTLDNGTGYWRVPVGPFLTDHKCYASSIDKNNCFITVNSDGIFLTPRRFNGRAVLSDTGTLEGSGTVYQVDETVPFTVQLID</sequence>
<comment type="caution">
    <text evidence="1">The sequence shown here is derived from an EMBL/GenBank/DDBJ whole genome shotgun (WGS) entry which is preliminary data.</text>
</comment>